<evidence type="ECO:0000256" key="2">
    <source>
        <dbReference type="ARBA" id="ARBA00022723"/>
    </source>
</evidence>
<dbReference type="PANTHER" id="PTHR10209">
    <property type="entry name" value="OXIDOREDUCTASE, 2OG-FE II OXYGENASE FAMILY PROTEIN"/>
    <property type="match status" value="1"/>
</dbReference>
<dbReference type="AlphaFoldDB" id="A0AAV9M3A0"/>
<dbReference type="InterPro" id="IPR027443">
    <property type="entry name" value="IPNS-like_sf"/>
</dbReference>
<keyword evidence="5 6" id="KW-0408">Iron</keyword>
<dbReference type="InterPro" id="IPR005123">
    <property type="entry name" value="Oxoglu/Fe-dep_dioxygenase_dom"/>
</dbReference>
<dbReference type="GO" id="GO:0009805">
    <property type="term" value="P:coumarin biosynthetic process"/>
    <property type="evidence" value="ECO:0007669"/>
    <property type="project" value="UniProtKB-ARBA"/>
</dbReference>
<dbReference type="GO" id="GO:0016706">
    <property type="term" value="F:2-oxoglutarate-dependent dioxygenase activity"/>
    <property type="evidence" value="ECO:0007669"/>
    <property type="project" value="UniProtKB-ARBA"/>
</dbReference>
<keyword evidence="3" id="KW-0847">Vitamin C</keyword>
<evidence type="ECO:0000313" key="9">
    <source>
        <dbReference type="Proteomes" id="UP001311915"/>
    </source>
</evidence>
<dbReference type="Gene3D" id="2.60.120.330">
    <property type="entry name" value="B-lactam Antibiotic, Isopenicillin N Synthase, Chain"/>
    <property type="match status" value="1"/>
</dbReference>
<evidence type="ECO:0000256" key="5">
    <source>
        <dbReference type="ARBA" id="ARBA00023004"/>
    </source>
</evidence>
<evidence type="ECO:0000259" key="7">
    <source>
        <dbReference type="PROSITE" id="PS51471"/>
    </source>
</evidence>
<evidence type="ECO:0000313" key="8">
    <source>
        <dbReference type="EMBL" id="KAK4732535.1"/>
    </source>
</evidence>
<dbReference type="Proteomes" id="UP001311915">
    <property type="component" value="Unassembled WGS sequence"/>
</dbReference>
<dbReference type="Pfam" id="PF03171">
    <property type="entry name" value="2OG-FeII_Oxy"/>
    <property type="match status" value="1"/>
</dbReference>
<accession>A0AAV9M3A0</accession>
<reference evidence="8 9" key="1">
    <citation type="submission" date="2023-10" db="EMBL/GenBank/DDBJ databases">
        <title>Genome-Wide Identification Analysis in wild type Solanum Pinnatisectum Reveals Some Genes Defensing Phytophthora Infestans.</title>
        <authorList>
            <person name="Sun C."/>
        </authorList>
    </citation>
    <scope>NUCLEOTIDE SEQUENCE [LARGE SCALE GENOMIC DNA]</scope>
    <source>
        <strain evidence="8">LQN</strain>
        <tissue evidence="8">Leaf</tissue>
    </source>
</reference>
<dbReference type="GO" id="GO:0046872">
    <property type="term" value="F:metal ion binding"/>
    <property type="evidence" value="ECO:0007669"/>
    <property type="project" value="UniProtKB-KW"/>
</dbReference>
<evidence type="ECO:0000256" key="4">
    <source>
        <dbReference type="ARBA" id="ARBA00023002"/>
    </source>
</evidence>
<name>A0AAV9M3A0_9SOLN</name>
<evidence type="ECO:0000256" key="3">
    <source>
        <dbReference type="ARBA" id="ARBA00022896"/>
    </source>
</evidence>
<keyword evidence="2 6" id="KW-0479">Metal-binding</keyword>
<sequence>MKVSSIDDFEARAPVSYDRMSELKAFDDTKAGVKGIVDAGITEVPQIFIQPTKIEECVSSCETKFIFPVIDLEGIDKDPIKHKQIVDKVRDASETWGFFQVVNHGIPLSVMEETLQGTRRFFEQDVDIKKQYYTRDNTKKVVHVSNFDLYSPSVPATNWRDSIFCLMAPNHPSPEELPTACREILMEFSSHVMTLGKSLFELLSEGLGLNPSHLNNIDCSEGLRVLGHYYPACPQPELTIGTNKHSDNDFITVLLQDQIGGLQVLHKTQWIDVPPTPGALVVNIGDLLQLISNDKYLSVEHRVLSNKIGPRISVACFFYTGSLPTTKLYGPIKELLSDDNPPKYHATTVKDYADYFRKKGLDGTSALLHYKIQP</sequence>
<dbReference type="FunFam" id="2.60.120.330:FF:000005">
    <property type="entry name" value="1-aminocyclopropane-1-carboxylate oxidase homolog 1"/>
    <property type="match status" value="1"/>
</dbReference>
<keyword evidence="4 6" id="KW-0560">Oxidoreductase</keyword>
<dbReference type="InterPro" id="IPR044861">
    <property type="entry name" value="IPNS-like_FE2OG_OXY"/>
</dbReference>
<dbReference type="EMBL" id="JAWPEI010000003">
    <property type="protein sequence ID" value="KAK4732535.1"/>
    <property type="molecule type" value="Genomic_DNA"/>
</dbReference>
<dbReference type="PROSITE" id="PS51471">
    <property type="entry name" value="FE2OG_OXY"/>
    <property type="match status" value="1"/>
</dbReference>
<comment type="caution">
    <text evidence="8">The sequence shown here is derived from an EMBL/GenBank/DDBJ whole genome shotgun (WGS) entry which is preliminary data.</text>
</comment>
<dbReference type="InterPro" id="IPR026992">
    <property type="entry name" value="DIOX_N"/>
</dbReference>
<protein>
    <recommendedName>
        <fullName evidence="7">Fe2OG dioxygenase domain-containing protein</fullName>
    </recommendedName>
</protein>
<dbReference type="GO" id="GO:0031418">
    <property type="term" value="F:L-ascorbic acid binding"/>
    <property type="evidence" value="ECO:0007669"/>
    <property type="project" value="UniProtKB-KW"/>
</dbReference>
<dbReference type="PANTHER" id="PTHR10209:SF791">
    <property type="entry name" value="1-AMINOCYCLOPROPANE-1-CARBOXYLATE OXIDASE HOMOLOG 1"/>
    <property type="match status" value="1"/>
</dbReference>
<dbReference type="Pfam" id="PF14226">
    <property type="entry name" value="DIOX_N"/>
    <property type="match status" value="1"/>
</dbReference>
<feature type="domain" description="Fe2OG dioxygenase" evidence="7">
    <location>
        <begin position="219"/>
        <end position="321"/>
    </location>
</feature>
<gene>
    <name evidence="8" type="ORF">R3W88_025523</name>
</gene>
<evidence type="ECO:0000256" key="1">
    <source>
        <dbReference type="ARBA" id="ARBA00008056"/>
    </source>
</evidence>
<organism evidence="8 9">
    <name type="scientific">Solanum pinnatisectum</name>
    <name type="common">tansyleaf nightshade</name>
    <dbReference type="NCBI Taxonomy" id="50273"/>
    <lineage>
        <taxon>Eukaryota</taxon>
        <taxon>Viridiplantae</taxon>
        <taxon>Streptophyta</taxon>
        <taxon>Embryophyta</taxon>
        <taxon>Tracheophyta</taxon>
        <taxon>Spermatophyta</taxon>
        <taxon>Magnoliopsida</taxon>
        <taxon>eudicotyledons</taxon>
        <taxon>Gunneridae</taxon>
        <taxon>Pentapetalae</taxon>
        <taxon>asterids</taxon>
        <taxon>lamiids</taxon>
        <taxon>Solanales</taxon>
        <taxon>Solanaceae</taxon>
        <taxon>Solanoideae</taxon>
        <taxon>Solaneae</taxon>
        <taxon>Solanum</taxon>
    </lineage>
</organism>
<comment type="similarity">
    <text evidence="1 6">Belongs to the iron/ascorbate-dependent oxidoreductase family.</text>
</comment>
<dbReference type="GO" id="GO:0002238">
    <property type="term" value="P:response to molecule of fungal origin"/>
    <property type="evidence" value="ECO:0007669"/>
    <property type="project" value="UniProtKB-ARBA"/>
</dbReference>
<proteinExistence type="inferred from homology"/>
<keyword evidence="9" id="KW-1185">Reference proteome</keyword>
<evidence type="ECO:0000256" key="6">
    <source>
        <dbReference type="RuleBase" id="RU003682"/>
    </source>
</evidence>
<dbReference type="SUPFAM" id="SSF51197">
    <property type="entry name" value="Clavaminate synthase-like"/>
    <property type="match status" value="1"/>
</dbReference>